<dbReference type="AlphaFoldDB" id="A0A550J3Q5"/>
<name>A0A550J3Q5_9BACT</name>
<gene>
    <name evidence="1" type="ORF">FL622_16870</name>
</gene>
<accession>A0A550J3Q5</accession>
<sequence>MNEIDVLKKISSNLTERKNSAALSNYRVLCSNIAFLNETFSNAISTLRLMHGEIESTLKNDSLLTPQFKSGMDLNAFIPIVLRLQLNSFSVFEKLAALTSPDDRAHITIENVSVLSRGFDDYNNLVTATRQYIDSIISDSYQLYLLDPKSFNYHVLVSLNSFSKYATKSLAHALFNQEMESALNEFRTIKFKDWTKSHITECNHTTFAQKVDFLFSVLGVPSDPDLSDDLKNIFKFSSEFTHIGYISTFFTSSSGTEVIFGDDDGPYLPSTENFSELKYEVLETACKALVATYIPSLVKCLEKLMLKPQAEKLSTSLQLAAKALSGAIASRNSKYFFFVKIGLIGSTTSIPLTCMCGDTKTWWPPHDTSELYCGSCGSSFQLLEVDGEGGYIITSNGPVKIIGANVPDFCDLPMAEQIKLLQQCEEAKNAHSPQPGCQPEFEQ</sequence>
<reference evidence="1 2" key="1">
    <citation type="submission" date="2019-07" db="EMBL/GenBank/DDBJ databases">
        <title>Insights of Desulfuromonas acetexigens electromicrobiology.</title>
        <authorList>
            <person name="Katuri K."/>
            <person name="Sapireddy V."/>
            <person name="Shaw D.R."/>
            <person name="Saikaly P."/>
        </authorList>
    </citation>
    <scope>NUCLEOTIDE SEQUENCE [LARGE SCALE GENOMIC DNA]</scope>
    <source>
        <strain evidence="1 2">2873</strain>
    </source>
</reference>
<organism evidence="1 2">
    <name type="scientific">Trichloromonas acetexigens</name>
    <dbReference type="NCBI Taxonomy" id="38815"/>
    <lineage>
        <taxon>Bacteria</taxon>
        <taxon>Pseudomonadati</taxon>
        <taxon>Thermodesulfobacteriota</taxon>
        <taxon>Desulfuromonadia</taxon>
        <taxon>Desulfuromonadales</taxon>
        <taxon>Trichloromonadaceae</taxon>
        <taxon>Trichloromonas</taxon>
    </lineage>
</organism>
<dbReference type="RefSeq" id="WP_092056476.1">
    <property type="nucleotide sequence ID" value="NZ_FOJJ01000014.1"/>
</dbReference>
<dbReference type="Proteomes" id="UP000317155">
    <property type="component" value="Unassembled WGS sequence"/>
</dbReference>
<dbReference type="EMBL" id="VJVV01000021">
    <property type="protein sequence ID" value="TRO77856.1"/>
    <property type="molecule type" value="Genomic_DNA"/>
</dbReference>
<evidence type="ECO:0000313" key="2">
    <source>
        <dbReference type="Proteomes" id="UP000317155"/>
    </source>
</evidence>
<proteinExistence type="predicted"/>
<comment type="caution">
    <text evidence="1">The sequence shown here is derived from an EMBL/GenBank/DDBJ whole genome shotgun (WGS) entry which is preliminary data.</text>
</comment>
<protein>
    <submittedName>
        <fullName evidence="1">Uncharacterized protein</fullName>
    </submittedName>
</protein>
<evidence type="ECO:0000313" key="1">
    <source>
        <dbReference type="EMBL" id="TRO77856.1"/>
    </source>
</evidence>
<dbReference type="OrthoDB" id="7107956at2"/>
<keyword evidence="2" id="KW-1185">Reference proteome</keyword>